<keyword evidence="4" id="KW-0968">Cytoplasmic vesicle</keyword>
<comment type="caution">
    <text evidence="6">The sequence shown here is derived from an EMBL/GenBank/DDBJ whole genome shotgun (WGS) entry which is preliminary data.</text>
</comment>
<proteinExistence type="predicted"/>
<dbReference type="PANTHER" id="PTHR21514:SF0">
    <property type="entry name" value="AP-4 COMPLEX ACCESSORY SUBUNIT TEPSIN"/>
    <property type="match status" value="1"/>
</dbReference>
<gene>
    <name evidence="6" type="ORF">CDL15_Pgr005467</name>
</gene>
<sequence length="732" mass="80314">MDSSRRAVESYWRSRMIDGATSNEDKVAPVYKFEEICELLRSSDVSIVKEVSEFVLKRLDHKSPIVKHKLKQQLDDSFVCGFSMFPGKFDLDSENRDASKMFLQALRLIKYCVGKSGVDFQREMQRHSVAVRQLLHYRGQPDPLKGDALNKAVRDSAQEAIAAIFGEQDSRPAPAENLSRRIEGFGNTNFHMPTEDKKSFLSEVVVLGSASIKQGLSSFTQGHSFRNNDNGSYRGPNLQRSLTVGKEYSDRYVPVEIPNENQSGFGTSRNVSTGSWNSEARVVQMETSNGESNSNHPESKTREERLLDTIVTSGGVRLQPTRDAIQVFLMEAAKLEALALSRALESKLQLPQWQVRMKAVCVLDSIIRKKDDEPFSIIASYFSDNKDTLVRCSESPQASLREKAYKVLSLLGGEQASSIGGNGVKPLKAEKDFVEMPNLIDTGDSDSDNIFGTDDSAKKIIDQNAENPTTHSPLIDDLFGGGVDFSTGPSLLQNDDDPFADVSFHTNEGRDHADDIFNGMNVSESQGAAVDRVTTNTNGIELFDSFGSSPKVPLGQEVRKDDVTDLIAGLSINEDASKTNTQNGTSILEKYPANQVSNDAISNLLGSQASGIGANGTSFIPSNLLPGMMLNPAFVPQAMNYGPMGNFFNQQQLLATMAHFQNLGNLTAQNVSASQATGNLDGYASPFPDIFQSNFPNQTPTSTMNNLKKEDTKAFDFISDHLASARDPKRVL</sequence>
<dbReference type="GO" id="GO:0043130">
    <property type="term" value="F:ubiquitin binding"/>
    <property type="evidence" value="ECO:0007669"/>
    <property type="project" value="InterPro"/>
</dbReference>
<dbReference type="SUPFAM" id="SSF48371">
    <property type="entry name" value="ARM repeat"/>
    <property type="match status" value="1"/>
</dbReference>
<comment type="subcellular location">
    <subcellularLocation>
        <location evidence="1">Cytoplasmic vesicle</location>
    </subcellularLocation>
    <subcellularLocation>
        <location evidence="2">Golgi apparatus</location>
    </subcellularLocation>
</comment>
<evidence type="ECO:0000256" key="1">
    <source>
        <dbReference type="ARBA" id="ARBA00004541"/>
    </source>
</evidence>
<dbReference type="InterPro" id="IPR016024">
    <property type="entry name" value="ARM-type_fold"/>
</dbReference>
<dbReference type="GO" id="GO:0031410">
    <property type="term" value="C:cytoplasmic vesicle"/>
    <property type="evidence" value="ECO:0007669"/>
    <property type="project" value="UniProtKB-SubCell"/>
</dbReference>
<name>A0A218WV14_PUNGR</name>
<evidence type="ECO:0000256" key="2">
    <source>
        <dbReference type="ARBA" id="ARBA00004555"/>
    </source>
</evidence>
<reference evidence="7" key="1">
    <citation type="journal article" date="2017" name="Plant J.">
        <title>The pomegranate (Punica granatum L.) genome and the genomics of punicalagin biosynthesis.</title>
        <authorList>
            <person name="Qin G."/>
            <person name="Xu C."/>
            <person name="Ming R."/>
            <person name="Tang H."/>
            <person name="Guyot R."/>
            <person name="Kramer E.M."/>
            <person name="Hu Y."/>
            <person name="Yi X."/>
            <person name="Qi Y."/>
            <person name="Xu X."/>
            <person name="Gao Z."/>
            <person name="Pan H."/>
            <person name="Jian J."/>
            <person name="Tian Y."/>
            <person name="Yue Z."/>
            <person name="Xu Y."/>
        </authorList>
    </citation>
    <scope>NUCLEOTIDE SEQUENCE [LARGE SCALE GENOMIC DNA]</scope>
    <source>
        <strain evidence="7">cv. Dabenzi</strain>
    </source>
</reference>
<dbReference type="InterPro" id="IPR008942">
    <property type="entry name" value="ENTH_VHS"/>
</dbReference>
<evidence type="ECO:0000256" key="3">
    <source>
        <dbReference type="ARBA" id="ARBA00023034"/>
    </source>
</evidence>
<dbReference type="EMBL" id="MTKT01003181">
    <property type="protein sequence ID" value="OWM76503.1"/>
    <property type="molecule type" value="Genomic_DNA"/>
</dbReference>
<keyword evidence="3" id="KW-0333">Golgi apparatus</keyword>
<dbReference type="InterPro" id="IPR002014">
    <property type="entry name" value="VHS_dom"/>
</dbReference>
<dbReference type="GO" id="GO:0035091">
    <property type="term" value="F:phosphatidylinositol binding"/>
    <property type="evidence" value="ECO:0007669"/>
    <property type="project" value="InterPro"/>
</dbReference>
<dbReference type="PANTHER" id="PTHR21514">
    <property type="entry name" value="AP-4 COMPLEX ACCESSORY SUBUNIT TEPSIN"/>
    <property type="match status" value="1"/>
</dbReference>
<dbReference type="InterPro" id="IPR039273">
    <property type="entry name" value="TEPSIN"/>
</dbReference>
<dbReference type="Proteomes" id="UP000197138">
    <property type="component" value="Unassembled WGS sequence"/>
</dbReference>
<organism evidence="6 7">
    <name type="scientific">Punica granatum</name>
    <name type="common">Pomegranate</name>
    <dbReference type="NCBI Taxonomy" id="22663"/>
    <lineage>
        <taxon>Eukaryota</taxon>
        <taxon>Viridiplantae</taxon>
        <taxon>Streptophyta</taxon>
        <taxon>Embryophyta</taxon>
        <taxon>Tracheophyta</taxon>
        <taxon>Spermatophyta</taxon>
        <taxon>Magnoliopsida</taxon>
        <taxon>eudicotyledons</taxon>
        <taxon>Gunneridae</taxon>
        <taxon>Pentapetalae</taxon>
        <taxon>rosids</taxon>
        <taxon>malvids</taxon>
        <taxon>Myrtales</taxon>
        <taxon>Lythraceae</taxon>
        <taxon>Punica</taxon>
    </lineage>
</organism>
<accession>A0A218WV14</accession>
<dbReference type="AlphaFoldDB" id="A0A218WV14"/>
<dbReference type="SMART" id="SM00288">
    <property type="entry name" value="VHS"/>
    <property type="match status" value="1"/>
</dbReference>
<feature type="domain" description="VHS" evidence="5">
    <location>
        <begin position="13"/>
        <end position="183"/>
    </location>
</feature>
<dbReference type="InterPro" id="IPR035802">
    <property type="entry name" value="ENTH/VHS_tepsin"/>
</dbReference>
<dbReference type="Gene3D" id="1.25.40.90">
    <property type="match status" value="2"/>
</dbReference>
<protein>
    <recommendedName>
        <fullName evidence="5">VHS domain-containing protein</fullName>
    </recommendedName>
</protein>
<dbReference type="CDD" id="cd03572">
    <property type="entry name" value="ENTH_like_Tepsin"/>
    <property type="match status" value="1"/>
</dbReference>
<dbReference type="GO" id="GO:0032588">
    <property type="term" value="C:trans-Golgi network membrane"/>
    <property type="evidence" value="ECO:0007669"/>
    <property type="project" value="TreeGrafter"/>
</dbReference>
<evidence type="ECO:0000259" key="5">
    <source>
        <dbReference type="SMART" id="SM00288"/>
    </source>
</evidence>
<evidence type="ECO:0000256" key="4">
    <source>
        <dbReference type="ARBA" id="ARBA00023329"/>
    </source>
</evidence>
<evidence type="ECO:0000313" key="6">
    <source>
        <dbReference type="EMBL" id="OWM76503.1"/>
    </source>
</evidence>
<evidence type="ECO:0000313" key="7">
    <source>
        <dbReference type="Proteomes" id="UP000197138"/>
    </source>
</evidence>